<feature type="compositionally biased region" description="Basic residues" evidence="1">
    <location>
        <begin position="33"/>
        <end position="43"/>
    </location>
</feature>
<evidence type="ECO:0000313" key="3">
    <source>
        <dbReference type="Proteomes" id="UP001586593"/>
    </source>
</evidence>
<organism evidence="2 3">
    <name type="scientific">Phialemonium thermophilum</name>
    <dbReference type="NCBI Taxonomy" id="223376"/>
    <lineage>
        <taxon>Eukaryota</taxon>
        <taxon>Fungi</taxon>
        <taxon>Dikarya</taxon>
        <taxon>Ascomycota</taxon>
        <taxon>Pezizomycotina</taxon>
        <taxon>Sordariomycetes</taxon>
        <taxon>Sordariomycetidae</taxon>
        <taxon>Cephalothecales</taxon>
        <taxon>Cephalothecaceae</taxon>
        <taxon>Phialemonium</taxon>
    </lineage>
</organism>
<dbReference type="Proteomes" id="UP001586593">
    <property type="component" value="Unassembled WGS sequence"/>
</dbReference>
<comment type="caution">
    <text evidence="2">The sequence shown here is derived from an EMBL/GenBank/DDBJ whole genome shotgun (WGS) entry which is preliminary data.</text>
</comment>
<protein>
    <submittedName>
        <fullName evidence="2">Uncharacterized protein</fullName>
    </submittedName>
</protein>
<evidence type="ECO:0000256" key="1">
    <source>
        <dbReference type="SAM" id="MobiDB-lite"/>
    </source>
</evidence>
<keyword evidence="3" id="KW-1185">Reference proteome</keyword>
<name>A0ABR3VDB2_9PEZI</name>
<proteinExistence type="predicted"/>
<evidence type="ECO:0000313" key="2">
    <source>
        <dbReference type="EMBL" id="KAL1839751.1"/>
    </source>
</evidence>
<gene>
    <name evidence="2" type="ORF">VTK73DRAFT_3932</name>
</gene>
<accession>A0ABR3VDB2</accession>
<sequence length="113" mass="12721">MWSRRAGRPCRVSGEAAGTSRANRPSPRYGLVMRRRAPCHRHQSTSLGFPPEGQRLRPRRIDRDEKSCRAKIPRPSPIPVLRLRSRLVTLEPRTLASLPSSQPSPAPGLGWRP</sequence>
<feature type="region of interest" description="Disordered" evidence="1">
    <location>
        <begin position="91"/>
        <end position="113"/>
    </location>
</feature>
<feature type="compositionally biased region" description="Basic and acidic residues" evidence="1">
    <location>
        <begin position="59"/>
        <end position="68"/>
    </location>
</feature>
<dbReference type="EMBL" id="JAZHXJ010002293">
    <property type="protein sequence ID" value="KAL1839751.1"/>
    <property type="molecule type" value="Genomic_DNA"/>
</dbReference>
<feature type="region of interest" description="Disordered" evidence="1">
    <location>
        <begin position="1"/>
        <end position="77"/>
    </location>
</feature>
<reference evidence="2 3" key="1">
    <citation type="journal article" date="2024" name="Commun. Biol.">
        <title>Comparative genomic analysis of thermophilic fungi reveals convergent evolutionary adaptations and gene losses.</title>
        <authorList>
            <person name="Steindorff A.S."/>
            <person name="Aguilar-Pontes M.V."/>
            <person name="Robinson A.J."/>
            <person name="Andreopoulos B."/>
            <person name="LaButti K."/>
            <person name="Kuo A."/>
            <person name="Mondo S."/>
            <person name="Riley R."/>
            <person name="Otillar R."/>
            <person name="Haridas S."/>
            <person name="Lipzen A."/>
            <person name="Grimwood J."/>
            <person name="Schmutz J."/>
            <person name="Clum A."/>
            <person name="Reid I.D."/>
            <person name="Moisan M.C."/>
            <person name="Butler G."/>
            <person name="Nguyen T.T.M."/>
            <person name="Dewar K."/>
            <person name="Conant G."/>
            <person name="Drula E."/>
            <person name="Henrissat B."/>
            <person name="Hansel C."/>
            <person name="Singer S."/>
            <person name="Hutchinson M.I."/>
            <person name="de Vries R.P."/>
            <person name="Natvig D.O."/>
            <person name="Powell A.J."/>
            <person name="Tsang A."/>
            <person name="Grigoriev I.V."/>
        </authorList>
    </citation>
    <scope>NUCLEOTIDE SEQUENCE [LARGE SCALE GENOMIC DNA]</scope>
    <source>
        <strain evidence="2 3">ATCC 24622</strain>
    </source>
</reference>